<reference evidence="1 2" key="1">
    <citation type="submission" date="2017-07" db="EMBL/GenBank/DDBJ databases">
        <title>Phylogenetic study on the rhizospheric bacterium Ochrobactrum sp. A44.</title>
        <authorList>
            <person name="Krzyzanowska D.M."/>
            <person name="Ossowicki A."/>
            <person name="Rajewska M."/>
            <person name="Maciag T."/>
            <person name="Kaczynski Z."/>
            <person name="Czerwicka M."/>
            <person name="Jafra S."/>
        </authorList>
    </citation>
    <scope>NUCLEOTIDE SEQUENCE [LARGE SCALE GENOMIC DNA]</scope>
    <source>
        <strain evidence="1 2">PR17</strain>
    </source>
</reference>
<gene>
    <name evidence="1" type="ORF">CEV32_4870</name>
</gene>
<accession>A0A256FL61</accession>
<name>A0A256FL61_9HYPH</name>
<dbReference type="EMBL" id="NNRK01000025">
    <property type="protein sequence ID" value="OYR15594.1"/>
    <property type="molecule type" value="Genomic_DNA"/>
</dbReference>
<organism evidence="1 2">
    <name type="scientific">Brucella rhizosphaerae</name>
    <dbReference type="NCBI Taxonomy" id="571254"/>
    <lineage>
        <taxon>Bacteria</taxon>
        <taxon>Pseudomonadati</taxon>
        <taxon>Pseudomonadota</taxon>
        <taxon>Alphaproteobacteria</taxon>
        <taxon>Hyphomicrobiales</taxon>
        <taxon>Brucellaceae</taxon>
        <taxon>Brucella/Ochrobactrum group</taxon>
        <taxon>Brucella</taxon>
    </lineage>
</organism>
<evidence type="ECO:0000313" key="2">
    <source>
        <dbReference type="Proteomes" id="UP000216345"/>
    </source>
</evidence>
<dbReference type="AlphaFoldDB" id="A0A256FL61"/>
<evidence type="ECO:0000313" key="1">
    <source>
        <dbReference type="EMBL" id="OYR15594.1"/>
    </source>
</evidence>
<dbReference type="Proteomes" id="UP000216345">
    <property type="component" value="Unassembled WGS sequence"/>
</dbReference>
<proteinExistence type="predicted"/>
<protein>
    <submittedName>
        <fullName evidence="1">Uncharacterized protein</fullName>
    </submittedName>
</protein>
<comment type="caution">
    <text evidence="1">The sequence shown here is derived from an EMBL/GenBank/DDBJ whole genome shotgun (WGS) entry which is preliminary data.</text>
</comment>
<sequence>MTYLLFSPYSGKALRKITTLWLKASKSYWLTHTWQEECWKIEGGLQEKWRTA</sequence>
<keyword evidence="2" id="KW-1185">Reference proteome</keyword>